<name>A0A5J4ZY24_9ASTE</name>
<feature type="compositionally biased region" description="Gly residues" evidence="1">
    <location>
        <begin position="9"/>
        <end position="22"/>
    </location>
</feature>
<evidence type="ECO:0000313" key="2">
    <source>
        <dbReference type="EMBL" id="KAA8522949.1"/>
    </source>
</evidence>
<keyword evidence="3" id="KW-1185">Reference proteome</keyword>
<sequence>MVASSIYGRNGGGGGSVDGTCGRNGGGGGVDGTCGRNGGGGGCVDGTCGDGTSGRNGSTGGGPPCPKIWATLGAANIVPDATSSAIRYLIMLIT</sequence>
<organism evidence="2 3">
    <name type="scientific">Nyssa sinensis</name>
    <dbReference type="NCBI Taxonomy" id="561372"/>
    <lineage>
        <taxon>Eukaryota</taxon>
        <taxon>Viridiplantae</taxon>
        <taxon>Streptophyta</taxon>
        <taxon>Embryophyta</taxon>
        <taxon>Tracheophyta</taxon>
        <taxon>Spermatophyta</taxon>
        <taxon>Magnoliopsida</taxon>
        <taxon>eudicotyledons</taxon>
        <taxon>Gunneridae</taxon>
        <taxon>Pentapetalae</taxon>
        <taxon>asterids</taxon>
        <taxon>Cornales</taxon>
        <taxon>Nyssaceae</taxon>
        <taxon>Nyssa</taxon>
    </lineage>
</organism>
<evidence type="ECO:0000313" key="3">
    <source>
        <dbReference type="Proteomes" id="UP000325577"/>
    </source>
</evidence>
<reference evidence="2 3" key="1">
    <citation type="submission" date="2019-09" db="EMBL/GenBank/DDBJ databases">
        <title>A chromosome-level genome assembly of the Chinese tupelo Nyssa sinensis.</title>
        <authorList>
            <person name="Yang X."/>
            <person name="Kang M."/>
            <person name="Yang Y."/>
            <person name="Xiong H."/>
            <person name="Wang M."/>
            <person name="Zhang Z."/>
            <person name="Wang Z."/>
            <person name="Wu H."/>
            <person name="Ma T."/>
            <person name="Liu J."/>
            <person name="Xi Z."/>
        </authorList>
    </citation>
    <scope>NUCLEOTIDE SEQUENCE [LARGE SCALE GENOMIC DNA]</scope>
    <source>
        <strain evidence="2">J267</strain>
        <tissue evidence="2">Leaf</tissue>
    </source>
</reference>
<feature type="region of interest" description="Disordered" evidence="1">
    <location>
        <begin position="1"/>
        <end position="22"/>
    </location>
</feature>
<evidence type="ECO:0000256" key="1">
    <source>
        <dbReference type="SAM" id="MobiDB-lite"/>
    </source>
</evidence>
<dbReference type="AlphaFoldDB" id="A0A5J4ZY24"/>
<protein>
    <submittedName>
        <fullName evidence="2">Uncharacterized protein</fullName>
    </submittedName>
</protein>
<dbReference type="Proteomes" id="UP000325577">
    <property type="component" value="Linkage Group LG4"/>
</dbReference>
<gene>
    <name evidence="2" type="ORF">F0562_009372</name>
</gene>
<proteinExistence type="predicted"/>
<accession>A0A5J4ZY24</accession>
<dbReference type="EMBL" id="CM018047">
    <property type="protein sequence ID" value="KAA8522949.1"/>
    <property type="molecule type" value="Genomic_DNA"/>
</dbReference>